<feature type="domain" description="ABM" evidence="1">
    <location>
        <begin position="2"/>
        <end position="90"/>
    </location>
</feature>
<comment type="caution">
    <text evidence="2">The sequence shown here is derived from an EMBL/GenBank/DDBJ whole genome shotgun (WGS) entry which is preliminary data.</text>
</comment>
<dbReference type="Gene3D" id="3.30.70.100">
    <property type="match status" value="1"/>
</dbReference>
<dbReference type="PANTHER" id="PTHR33336">
    <property type="entry name" value="QUINOL MONOOXYGENASE YGIN-RELATED"/>
    <property type="match status" value="1"/>
</dbReference>
<evidence type="ECO:0000313" key="3">
    <source>
        <dbReference type="Proteomes" id="UP000572072"/>
    </source>
</evidence>
<dbReference type="GO" id="GO:0004497">
    <property type="term" value="F:monooxygenase activity"/>
    <property type="evidence" value="ECO:0007669"/>
    <property type="project" value="UniProtKB-KW"/>
</dbReference>
<dbReference type="InterPro" id="IPR011008">
    <property type="entry name" value="Dimeric_a/b-barrel"/>
</dbReference>
<keyword evidence="2" id="KW-0503">Monooxygenase</keyword>
<dbReference type="Proteomes" id="UP000572072">
    <property type="component" value="Unassembled WGS sequence"/>
</dbReference>
<keyword evidence="2" id="KW-0560">Oxidoreductase</keyword>
<dbReference type="AlphaFoldDB" id="A0A7Y3Z9V8"/>
<dbReference type="PANTHER" id="PTHR33336:SF3">
    <property type="entry name" value="ABM DOMAIN-CONTAINING PROTEIN"/>
    <property type="match status" value="1"/>
</dbReference>
<dbReference type="InterPro" id="IPR050744">
    <property type="entry name" value="AI-2_Isomerase_LsrG"/>
</dbReference>
<evidence type="ECO:0000259" key="1">
    <source>
        <dbReference type="PROSITE" id="PS51725"/>
    </source>
</evidence>
<dbReference type="RefSeq" id="WP_171358128.1">
    <property type="nucleotide sequence ID" value="NZ_VTYN01000012.1"/>
</dbReference>
<sequence length="97" mass="11235">MIIVTVTGKVKPQFKSLFIEHMAELAKVVRGEDGCITYQQNINADDENTLFLYEEWQSEQQLQAHLATAHMTEHFELARPWFDSVQMKTFEATETQA</sequence>
<dbReference type="EMBL" id="VTYN01000012">
    <property type="protein sequence ID" value="NOH48983.1"/>
    <property type="molecule type" value="Genomic_DNA"/>
</dbReference>
<protein>
    <submittedName>
        <fullName evidence="2">Antibiotic biosynthesis monooxygenase</fullName>
    </submittedName>
</protein>
<reference evidence="2 3" key="1">
    <citation type="submission" date="2019-08" db="EMBL/GenBank/DDBJ databases">
        <title>Draft genome sequencing and comparative genomics of hatchery-associated Vibrios.</title>
        <authorList>
            <person name="Kehlet-Delgado H."/>
            <person name="Mueller R.S."/>
        </authorList>
    </citation>
    <scope>NUCLEOTIDE SEQUENCE [LARGE SCALE GENOMIC DNA]</scope>
    <source>
        <strain evidence="2 3">00-78-3</strain>
    </source>
</reference>
<dbReference type="InterPro" id="IPR007138">
    <property type="entry name" value="ABM_dom"/>
</dbReference>
<proteinExistence type="predicted"/>
<dbReference type="Pfam" id="PF03992">
    <property type="entry name" value="ABM"/>
    <property type="match status" value="1"/>
</dbReference>
<name>A0A7Y3Z9V8_9VIBR</name>
<dbReference type="SUPFAM" id="SSF54909">
    <property type="entry name" value="Dimeric alpha+beta barrel"/>
    <property type="match status" value="1"/>
</dbReference>
<gene>
    <name evidence="2" type="ORF">F0262_13055</name>
</gene>
<dbReference type="PROSITE" id="PS51725">
    <property type="entry name" value="ABM"/>
    <property type="match status" value="1"/>
</dbReference>
<accession>A0A7Y3Z9V8</accession>
<organism evidence="2 3">
    <name type="scientific">Vibrio rotiferianus</name>
    <dbReference type="NCBI Taxonomy" id="190895"/>
    <lineage>
        <taxon>Bacteria</taxon>
        <taxon>Pseudomonadati</taxon>
        <taxon>Pseudomonadota</taxon>
        <taxon>Gammaproteobacteria</taxon>
        <taxon>Vibrionales</taxon>
        <taxon>Vibrionaceae</taxon>
        <taxon>Vibrio</taxon>
    </lineage>
</organism>
<evidence type="ECO:0000313" key="2">
    <source>
        <dbReference type="EMBL" id="NOH48983.1"/>
    </source>
</evidence>